<dbReference type="RefSeq" id="XP_014144865.1">
    <property type="nucleotide sequence ID" value="XM_014289390.1"/>
</dbReference>
<evidence type="ECO:0000256" key="1">
    <source>
        <dbReference type="SAM" id="Coils"/>
    </source>
</evidence>
<proteinExistence type="predicted"/>
<evidence type="ECO:0000313" key="2">
    <source>
        <dbReference type="EMBL" id="KNC70963.1"/>
    </source>
</evidence>
<keyword evidence="1" id="KW-0175">Coiled coil</keyword>
<gene>
    <name evidence="2" type="ORF">SARC_16505</name>
</gene>
<organism evidence="2 3">
    <name type="scientific">Sphaeroforma arctica JP610</name>
    <dbReference type="NCBI Taxonomy" id="667725"/>
    <lineage>
        <taxon>Eukaryota</taxon>
        <taxon>Ichthyosporea</taxon>
        <taxon>Ichthyophonida</taxon>
        <taxon>Sphaeroforma</taxon>
    </lineage>
</organism>
<accession>A0A0L0F458</accession>
<dbReference type="Proteomes" id="UP000054560">
    <property type="component" value="Unassembled WGS sequence"/>
</dbReference>
<feature type="coiled-coil region" evidence="1">
    <location>
        <begin position="7"/>
        <end position="59"/>
    </location>
</feature>
<reference evidence="2 3" key="1">
    <citation type="submission" date="2011-02" db="EMBL/GenBank/DDBJ databases">
        <title>The Genome Sequence of Sphaeroforma arctica JP610.</title>
        <authorList>
            <consortium name="The Broad Institute Genome Sequencing Platform"/>
            <person name="Russ C."/>
            <person name="Cuomo C."/>
            <person name="Young S.K."/>
            <person name="Zeng Q."/>
            <person name="Gargeya S."/>
            <person name="Alvarado L."/>
            <person name="Berlin A."/>
            <person name="Chapman S.B."/>
            <person name="Chen Z."/>
            <person name="Freedman E."/>
            <person name="Gellesch M."/>
            <person name="Goldberg J."/>
            <person name="Griggs A."/>
            <person name="Gujja S."/>
            <person name="Heilman E."/>
            <person name="Heiman D."/>
            <person name="Howarth C."/>
            <person name="Mehta T."/>
            <person name="Neiman D."/>
            <person name="Pearson M."/>
            <person name="Roberts A."/>
            <person name="Saif S."/>
            <person name="Shea T."/>
            <person name="Shenoy N."/>
            <person name="Sisk P."/>
            <person name="Stolte C."/>
            <person name="Sykes S."/>
            <person name="White J."/>
            <person name="Yandava C."/>
            <person name="Burger G."/>
            <person name="Gray M.W."/>
            <person name="Holland P.W.H."/>
            <person name="King N."/>
            <person name="Lang F.B.F."/>
            <person name="Roger A.J."/>
            <person name="Ruiz-Trillo I."/>
            <person name="Haas B."/>
            <person name="Nusbaum C."/>
            <person name="Birren B."/>
        </authorList>
    </citation>
    <scope>NUCLEOTIDE SEQUENCE [LARGE SCALE GENOMIC DNA]</scope>
    <source>
        <strain evidence="2 3">JP610</strain>
    </source>
</reference>
<sequence>DELNEVNVKLTEQYEDTDKQLEELRAEYDAATREKQAQVRKLNKELEKEAQAKAKAVAL</sequence>
<dbReference type="EMBL" id="KQ249827">
    <property type="protein sequence ID" value="KNC70963.1"/>
    <property type="molecule type" value="Genomic_DNA"/>
</dbReference>
<evidence type="ECO:0000313" key="3">
    <source>
        <dbReference type="Proteomes" id="UP000054560"/>
    </source>
</evidence>
<feature type="non-terminal residue" evidence="2">
    <location>
        <position position="1"/>
    </location>
</feature>
<feature type="non-terminal residue" evidence="2">
    <location>
        <position position="59"/>
    </location>
</feature>
<dbReference type="AlphaFoldDB" id="A0A0L0F458"/>
<protein>
    <submittedName>
        <fullName evidence="2">Uncharacterized protein</fullName>
    </submittedName>
</protein>
<name>A0A0L0F458_9EUKA</name>
<dbReference type="GeneID" id="25917009"/>
<keyword evidence="3" id="KW-1185">Reference proteome</keyword>